<organism evidence="2 3">
    <name type="scientific">Streptomyces boetiae</name>
    <dbReference type="NCBI Taxonomy" id="3075541"/>
    <lineage>
        <taxon>Bacteria</taxon>
        <taxon>Bacillati</taxon>
        <taxon>Actinomycetota</taxon>
        <taxon>Actinomycetes</taxon>
        <taxon>Kitasatosporales</taxon>
        <taxon>Streptomycetaceae</taxon>
        <taxon>Streptomyces</taxon>
    </lineage>
</organism>
<name>A0ABU2L7T8_9ACTN</name>
<feature type="compositionally biased region" description="Basic and acidic residues" evidence="1">
    <location>
        <begin position="1"/>
        <end position="11"/>
    </location>
</feature>
<sequence length="154" mass="16261">MRIEFSVREGRPPPASGFDLGDIDVEGNWGAATSRGHRPDQGMMIHLAVAELLDTLRALVAGRRPGKAVRREFVGADSSFTLDFTLTREGRLVTAQGGQVLDESPAGEALREVGRAAEAFAAAHLPTLPEDDAARGDLEAALRAFRGVAAGVGE</sequence>
<reference evidence="3" key="1">
    <citation type="submission" date="2023-07" db="EMBL/GenBank/DDBJ databases">
        <title>30 novel species of actinomycetes from the DSMZ collection.</title>
        <authorList>
            <person name="Nouioui I."/>
        </authorList>
    </citation>
    <scope>NUCLEOTIDE SEQUENCE [LARGE SCALE GENOMIC DNA]</scope>
    <source>
        <strain evidence="3">DSM 44917</strain>
    </source>
</reference>
<dbReference type="Proteomes" id="UP001183388">
    <property type="component" value="Unassembled WGS sequence"/>
</dbReference>
<dbReference type="EMBL" id="JAVREN010000011">
    <property type="protein sequence ID" value="MDT0307402.1"/>
    <property type="molecule type" value="Genomic_DNA"/>
</dbReference>
<feature type="region of interest" description="Disordered" evidence="1">
    <location>
        <begin position="1"/>
        <end position="22"/>
    </location>
</feature>
<keyword evidence="3" id="KW-1185">Reference proteome</keyword>
<protein>
    <submittedName>
        <fullName evidence="2">Uncharacterized protein</fullName>
    </submittedName>
</protein>
<gene>
    <name evidence="2" type="ORF">RM780_10550</name>
</gene>
<evidence type="ECO:0000313" key="3">
    <source>
        <dbReference type="Proteomes" id="UP001183388"/>
    </source>
</evidence>
<accession>A0ABU2L7T8</accession>
<dbReference type="RefSeq" id="WP_311630346.1">
    <property type="nucleotide sequence ID" value="NZ_JAVREN010000011.1"/>
</dbReference>
<evidence type="ECO:0000313" key="2">
    <source>
        <dbReference type="EMBL" id="MDT0307402.1"/>
    </source>
</evidence>
<evidence type="ECO:0000256" key="1">
    <source>
        <dbReference type="SAM" id="MobiDB-lite"/>
    </source>
</evidence>
<comment type="caution">
    <text evidence="2">The sequence shown here is derived from an EMBL/GenBank/DDBJ whole genome shotgun (WGS) entry which is preliminary data.</text>
</comment>
<proteinExistence type="predicted"/>